<dbReference type="CDD" id="cd01741">
    <property type="entry name" value="GATase1_1"/>
    <property type="match status" value="1"/>
</dbReference>
<dbReference type="AlphaFoldDB" id="A0A1G9BKF5"/>
<sequence length="237" mass="25929">MKPVVIFRHACCEGAGYLGTFLAQQAIPWCEVRIDKGEPVPLSVDAYSGIVLMGGPMSVNDDLPWIPPLLGLIREAVAEDVPLLGHCLGGQLISKALGGTVSKNPVKEIGWGDVSILDNEVARHWFGDLQEFNSFHWHGETFTVPEGATHILASPHCTNQAYAFGKHIGFQCHIEMMPEMVQIWTQQWQADIASSAASPAVQSAELMLARVEEGCQALHTVADTVYNRWIQGLVRDS</sequence>
<dbReference type="InterPro" id="IPR017926">
    <property type="entry name" value="GATASE"/>
</dbReference>
<accession>A0A1G9BKF5</accession>
<keyword evidence="3" id="KW-1185">Reference proteome</keyword>
<dbReference type="SUPFAM" id="SSF52317">
    <property type="entry name" value="Class I glutamine amidotransferase-like"/>
    <property type="match status" value="1"/>
</dbReference>
<proteinExistence type="predicted"/>
<name>A0A1G9BKF5_9PROT</name>
<dbReference type="Pfam" id="PF00117">
    <property type="entry name" value="GATase"/>
    <property type="match status" value="1"/>
</dbReference>
<dbReference type="InterPro" id="IPR029062">
    <property type="entry name" value="Class_I_gatase-like"/>
</dbReference>
<organism evidence="2 3">
    <name type="scientific">Methylophilus rhizosphaerae</name>
    <dbReference type="NCBI Taxonomy" id="492660"/>
    <lineage>
        <taxon>Bacteria</taxon>
        <taxon>Pseudomonadati</taxon>
        <taxon>Pseudomonadota</taxon>
        <taxon>Betaproteobacteria</taxon>
        <taxon>Nitrosomonadales</taxon>
        <taxon>Methylophilaceae</taxon>
        <taxon>Methylophilus</taxon>
    </lineage>
</organism>
<dbReference type="PANTHER" id="PTHR42695:SF5">
    <property type="entry name" value="GLUTAMINE AMIDOTRANSFERASE YLR126C-RELATED"/>
    <property type="match status" value="1"/>
</dbReference>
<evidence type="ECO:0000313" key="2">
    <source>
        <dbReference type="EMBL" id="SDK39941.1"/>
    </source>
</evidence>
<feature type="domain" description="Glutamine amidotransferase" evidence="1">
    <location>
        <begin position="44"/>
        <end position="178"/>
    </location>
</feature>
<dbReference type="InterPro" id="IPR044992">
    <property type="entry name" value="ChyE-like"/>
</dbReference>
<gene>
    <name evidence="2" type="ORF">SAMN05192566_1214</name>
</gene>
<dbReference type="Gene3D" id="3.40.50.880">
    <property type="match status" value="1"/>
</dbReference>
<dbReference type="OrthoDB" id="9813383at2"/>
<dbReference type="PANTHER" id="PTHR42695">
    <property type="entry name" value="GLUTAMINE AMIDOTRANSFERASE YLR126C-RELATED"/>
    <property type="match status" value="1"/>
</dbReference>
<dbReference type="GO" id="GO:0005829">
    <property type="term" value="C:cytosol"/>
    <property type="evidence" value="ECO:0007669"/>
    <property type="project" value="TreeGrafter"/>
</dbReference>
<keyword evidence="2" id="KW-0315">Glutamine amidotransferase</keyword>
<dbReference type="RefSeq" id="WP_091471238.1">
    <property type="nucleotide sequence ID" value="NZ_FNFX01000002.1"/>
</dbReference>
<reference evidence="3" key="1">
    <citation type="submission" date="2016-10" db="EMBL/GenBank/DDBJ databases">
        <authorList>
            <person name="Varghese N."/>
            <person name="Submissions S."/>
        </authorList>
    </citation>
    <scope>NUCLEOTIDE SEQUENCE [LARGE SCALE GENOMIC DNA]</scope>
    <source>
        <strain evidence="3">CBMB127</strain>
    </source>
</reference>
<dbReference type="PROSITE" id="PS51273">
    <property type="entry name" value="GATASE_TYPE_1"/>
    <property type="match status" value="1"/>
</dbReference>
<dbReference type="STRING" id="492660.SAMN05192566_1214"/>
<dbReference type="EMBL" id="FNFX01000002">
    <property type="protein sequence ID" value="SDK39941.1"/>
    <property type="molecule type" value="Genomic_DNA"/>
</dbReference>
<evidence type="ECO:0000313" key="3">
    <source>
        <dbReference type="Proteomes" id="UP000198629"/>
    </source>
</evidence>
<keyword evidence="2" id="KW-0808">Transferase</keyword>
<dbReference type="GO" id="GO:0016740">
    <property type="term" value="F:transferase activity"/>
    <property type="evidence" value="ECO:0007669"/>
    <property type="project" value="UniProtKB-KW"/>
</dbReference>
<evidence type="ECO:0000259" key="1">
    <source>
        <dbReference type="Pfam" id="PF00117"/>
    </source>
</evidence>
<dbReference type="Proteomes" id="UP000198629">
    <property type="component" value="Unassembled WGS sequence"/>
</dbReference>
<protein>
    <submittedName>
        <fullName evidence="2">GMP synthase-Glutamine amidotransferase</fullName>
    </submittedName>
</protein>